<comment type="caution">
    <text evidence="2">The sequence shown here is derived from an EMBL/GenBank/DDBJ whole genome shotgun (WGS) entry which is preliminary data.</text>
</comment>
<dbReference type="Proteomes" id="UP001417504">
    <property type="component" value="Unassembled WGS sequence"/>
</dbReference>
<name>A0AAP0P1U1_9MAGN</name>
<feature type="compositionally biased region" description="Basic and acidic residues" evidence="1">
    <location>
        <begin position="98"/>
        <end position="108"/>
    </location>
</feature>
<feature type="region of interest" description="Disordered" evidence="1">
    <location>
        <begin position="79"/>
        <end position="108"/>
    </location>
</feature>
<organism evidence="2 3">
    <name type="scientific">Stephania japonica</name>
    <dbReference type="NCBI Taxonomy" id="461633"/>
    <lineage>
        <taxon>Eukaryota</taxon>
        <taxon>Viridiplantae</taxon>
        <taxon>Streptophyta</taxon>
        <taxon>Embryophyta</taxon>
        <taxon>Tracheophyta</taxon>
        <taxon>Spermatophyta</taxon>
        <taxon>Magnoliopsida</taxon>
        <taxon>Ranunculales</taxon>
        <taxon>Menispermaceae</taxon>
        <taxon>Menispermoideae</taxon>
        <taxon>Cissampelideae</taxon>
        <taxon>Stephania</taxon>
    </lineage>
</organism>
<sequence length="108" mass="12117">MMVIYGALCVTSDSNLEFKQFHQHVEAETSAYGMQQVAQGSASITVRHRIPWSTFRNARLLTTLNYTLDDDVAPVHTETSAMNKKGDKGVENKTNSHQCEDNESRLVD</sequence>
<dbReference type="AlphaFoldDB" id="A0AAP0P1U1"/>
<gene>
    <name evidence="2" type="ORF">Sjap_013978</name>
</gene>
<evidence type="ECO:0000313" key="2">
    <source>
        <dbReference type="EMBL" id="KAK9124376.1"/>
    </source>
</evidence>
<proteinExistence type="predicted"/>
<dbReference type="EMBL" id="JBBNAE010000005">
    <property type="protein sequence ID" value="KAK9124376.1"/>
    <property type="molecule type" value="Genomic_DNA"/>
</dbReference>
<reference evidence="2 3" key="1">
    <citation type="submission" date="2024-01" db="EMBL/GenBank/DDBJ databases">
        <title>Genome assemblies of Stephania.</title>
        <authorList>
            <person name="Yang L."/>
        </authorList>
    </citation>
    <scope>NUCLEOTIDE SEQUENCE [LARGE SCALE GENOMIC DNA]</scope>
    <source>
        <strain evidence="2">QJT</strain>
        <tissue evidence="2">Leaf</tissue>
    </source>
</reference>
<evidence type="ECO:0000256" key="1">
    <source>
        <dbReference type="SAM" id="MobiDB-lite"/>
    </source>
</evidence>
<protein>
    <submittedName>
        <fullName evidence="2">Uncharacterized protein</fullName>
    </submittedName>
</protein>
<evidence type="ECO:0000313" key="3">
    <source>
        <dbReference type="Proteomes" id="UP001417504"/>
    </source>
</evidence>
<keyword evidence="3" id="KW-1185">Reference proteome</keyword>
<accession>A0AAP0P1U1</accession>